<name>A0A7S1FUC2_9STRA</name>
<evidence type="ECO:0000256" key="1">
    <source>
        <dbReference type="SAM" id="SignalP"/>
    </source>
</evidence>
<evidence type="ECO:0000313" key="2">
    <source>
        <dbReference type="EMBL" id="CAD8888688.1"/>
    </source>
</evidence>
<dbReference type="AlphaFoldDB" id="A0A7S1FUC2"/>
<dbReference type="EMBL" id="HBFR01022091">
    <property type="protein sequence ID" value="CAD8888688.1"/>
    <property type="molecule type" value="Transcribed_RNA"/>
</dbReference>
<gene>
    <name evidence="2" type="ORF">CHYS00102_LOCUS15888</name>
</gene>
<feature type="chain" id="PRO_5030538719" evidence="1">
    <location>
        <begin position="21"/>
        <end position="199"/>
    </location>
</feature>
<accession>A0A7S1FUC2</accession>
<proteinExistence type="predicted"/>
<sequence>MKTVPIVLAAFLYLPTRASSLEVSRPPAPAGGATSARRRFFAGCSSALLSPMIVPPSASGAAASVPLVGRFEPPRGASSFLGSWNYEATAGIPRGVLSFLKNGEVELLRYDDPKLVLAVGAVPWKYVSPKGSDTFVTVTFTLDEDGEDDVLIFSGVLDSAAGPDDRVMEGSISTGRAEIGARGGGPMRKAGSFRATFRE</sequence>
<keyword evidence="1" id="KW-0732">Signal</keyword>
<reference evidence="2" key="1">
    <citation type="submission" date="2021-01" db="EMBL/GenBank/DDBJ databases">
        <authorList>
            <person name="Corre E."/>
            <person name="Pelletier E."/>
            <person name="Niang G."/>
            <person name="Scheremetjew M."/>
            <person name="Finn R."/>
            <person name="Kale V."/>
            <person name="Holt S."/>
            <person name="Cochrane G."/>
            <person name="Meng A."/>
            <person name="Brown T."/>
            <person name="Cohen L."/>
        </authorList>
    </citation>
    <scope>NUCLEOTIDE SEQUENCE</scope>
    <source>
        <strain evidence="2">308</strain>
    </source>
</reference>
<feature type="signal peptide" evidence="1">
    <location>
        <begin position="1"/>
        <end position="20"/>
    </location>
</feature>
<protein>
    <submittedName>
        <fullName evidence="2">Uncharacterized protein</fullName>
    </submittedName>
</protein>
<organism evidence="2">
    <name type="scientific">Corethron hystrix</name>
    <dbReference type="NCBI Taxonomy" id="216773"/>
    <lineage>
        <taxon>Eukaryota</taxon>
        <taxon>Sar</taxon>
        <taxon>Stramenopiles</taxon>
        <taxon>Ochrophyta</taxon>
        <taxon>Bacillariophyta</taxon>
        <taxon>Coscinodiscophyceae</taxon>
        <taxon>Corethrophycidae</taxon>
        <taxon>Corethrales</taxon>
        <taxon>Corethraceae</taxon>
        <taxon>Corethron</taxon>
    </lineage>
</organism>